<dbReference type="PANTHER" id="PTHR45992:SF11">
    <property type="entry name" value="ALPHA-TYPE PROTEIN KINASE DOMAIN-CONTAINING PROTEIN"/>
    <property type="match status" value="1"/>
</dbReference>
<dbReference type="InParanoid" id="A0A1E7F4L2"/>
<keyword evidence="5" id="KW-0067">ATP-binding</keyword>
<dbReference type="Proteomes" id="UP000095751">
    <property type="component" value="Unassembled WGS sequence"/>
</dbReference>
<evidence type="ECO:0000313" key="9">
    <source>
        <dbReference type="Proteomes" id="UP000095751"/>
    </source>
</evidence>
<dbReference type="EMBL" id="KV784362">
    <property type="protein sequence ID" value="OEU13122.1"/>
    <property type="molecule type" value="Genomic_DNA"/>
</dbReference>
<protein>
    <submittedName>
        <fullName evidence="8">Kinase-like protein</fullName>
    </submittedName>
</protein>
<dbReference type="Gene3D" id="3.20.200.10">
    <property type="entry name" value="MHCK/EF2 kinase"/>
    <property type="match status" value="1"/>
</dbReference>
<evidence type="ECO:0000256" key="3">
    <source>
        <dbReference type="ARBA" id="ARBA00022741"/>
    </source>
</evidence>
<dbReference type="GO" id="GO:0005524">
    <property type="term" value="F:ATP binding"/>
    <property type="evidence" value="ECO:0007669"/>
    <property type="project" value="UniProtKB-KW"/>
</dbReference>
<dbReference type="Pfam" id="PF02816">
    <property type="entry name" value="Alpha_kinase"/>
    <property type="match status" value="1"/>
</dbReference>
<reference evidence="8 9" key="1">
    <citation type="submission" date="2016-09" db="EMBL/GenBank/DDBJ databases">
        <title>Extensive genetic diversity and differential bi-allelic expression allows diatom success in the polar Southern Ocean.</title>
        <authorList>
            <consortium name="DOE Joint Genome Institute"/>
            <person name="Mock T."/>
            <person name="Otillar R.P."/>
            <person name="Strauss J."/>
            <person name="Dupont C."/>
            <person name="Frickenhaus S."/>
            <person name="Maumus F."/>
            <person name="Mcmullan M."/>
            <person name="Sanges R."/>
            <person name="Schmutz J."/>
            <person name="Toseland A."/>
            <person name="Valas R."/>
            <person name="Veluchamy A."/>
            <person name="Ward B.J."/>
            <person name="Allen A."/>
            <person name="Barry K."/>
            <person name="Falciatore A."/>
            <person name="Ferrante M."/>
            <person name="Fortunato A.E."/>
            <person name="Gloeckner G."/>
            <person name="Gruber A."/>
            <person name="Hipkin R."/>
            <person name="Janech M."/>
            <person name="Kroth P."/>
            <person name="Leese F."/>
            <person name="Lindquist E."/>
            <person name="Lyon B.R."/>
            <person name="Martin J."/>
            <person name="Mayer C."/>
            <person name="Parker M."/>
            <person name="Quesneville H."/>
            <person name="Raymond J."/>
            <person name="Uhlig C."/>
            <person name="Valentin K.U."/>
            <person name="Worden A.Z."/>
            <person name="Armbrust E.V."/>
            <person name="Bowler C."/>
            <person name="Green B."/>
            <person name="Moulton V."/>
            <person name="Van Oosterhout C."/>
            <person name="Grigoriev I."/>
        </authorList>
    </citation>
    <scope>NUCLEOTIDE SEQUENCE [LARGE SCALE GENOMIC DNA]</scope>
    <source>
        <strain evidence="8 9">CCMP1102</strain>
    </source>
</reference>
<dbReference type="SMART" id="SM00811">
    <property type="entry name" value="Alpha_kinase"/>
    <property type="match status" value="1"/>
</dbReference>
<evidence type="ECO:0000313" key="8">
    <source>
        <dbReference type="EMBL" id="OEU13122.1"/>
    </source>
</evidence>
<keyword evidence="4 8" id="KW-0418">Kinase</keyword>
<evidence type="ECO:0000256" key="6">
    <source>
        <dbReference type="SAM" id="MobiDB-lite"/>
    </source>
</evidence>
<keyword evidence="1" id="KW-0723">Serine/threonine-protein kinase</keyword>
<dbReference type="PANTHER" id="PTHR45992">
    <property type="entry name" value="EUKARYOTIC ELONGATION FACTOR 2 KINASE-RELATED"/>
    <property type="match status" value="1"/>
</dbReference>
<dbReference type="InterPro" id="IPR051852">
    <property type="entry name" value="Alpha-type_PK"/>
</dbReference>
<dbReference type="CDD" id="cd17509">
    <property type="entry name" value="Alpha_kinase"/>
    <property type="match status" value="1"/>
</dbReference>
<evidence type="ECO:0000256" key="1">
    <source>
        <dbReference type="ARBA" id="ARBA00022527"/>
    </source>
</evidence>
<dbReference type="KEGG" id="fcy:FRACYDRAFT_242543"/>
<proteinExistence type="predicted"/>
<evidence type="ECO:0000256" key="4">
    <source>
        <dbReference type="ARBA" id="ARBA00022777"/>
    </source>
</evidence>
<evidence type="ECO:0000259" key="7">
    <source>
        <dbReference type="PROSITE" id="PS51158"/>
    </source>
</evidence>
<feature type="compositionally biased region" description="Basic residues" evidence="6">
    <location>
        <begin position="1"/>
        <end position="14"/>
    </location>
</feature>
<feature type="domain" description="Alpha-type protein kinase" evidence="7">
    <location>
        <begin position="59"/>
        <end position="293"/>
    </location>
</feature>
<dbReference type="InterPro" id="IPR011009">
    <property type="entry name" value="Kinase-like_dom_sf"/>
</dbReference>
<dbReference type="SUPFAM" id="SSF56112">
    <property type="entry name" value="Protein kinase-like (PK-like)"/>
    <property type="match status" value="1"/>
</dbReference>
<keyword evidence="9" id="KW-1185">Reference proteome</keyword>
<dbReference type="OrthoDB" id="189497at2759"/>
<name>A0A1E7F4L2_9STRA</name>
<dbReference type="GO" id="GO:0004674">
    <property type="term" value="F:protein serine/threonine kinase activity"/>
    <property type="evidence" value="ECO:0007669"/>
    <property type="project" value="UniProtKB-KW"/>
</dbReference>
<evidence type="ECO:0000256" key="5">
    <source>
        <dbReference type="ARBA" id="ARBA00022840"/>
    </source>
</evidence>
<feature type="region of interest" description="Disordered" evidence="6">
    <location>
        <begin position="1"/>
        <end position="20"/>
    </location>
</feature>
<gene>
    <name evidence="8" type="ORF">FRACYDRAFT_242543</name>
</gene>
<keyword evidence="3" id="KW-0547">Nucleotide-binding</keyword>
<accession>A0A1E7F4L2</accession>
<organism evidence="8 9">
    <name type="scientific">Fragilariopsis cylindrus CCMP1102</name>
    <dbReference type="NCBI Taxonomy" id="635003"/>
    <lineage>
        <taxon>Eukaryota</taxon>
        <taxon>Sar</taxon>
        <taxon>Stramenopiles</taxon>
        <taxon>Ochrophyta</taxon>
        <taxon>Bacillariophyta</taxon>
        <taxon>Bacillariophyceae</taxon>
        <taxon>Bacillariophycidae</taxon>
        <taxon>Bacillariales</taxon>
        <taxon>Bacillariaceae</taxon>
        <taxon>Fragilariopsis</taxon>
    </lineage>
</organism>
<keyword evidence="2" id="KW-0808">Transferase</keyword>
<sequence length="341" mass="38904">MSRRRSKSTPRSHKNVPSSVECVGGYDASSTADFVRRVREQGVIDLTVSKKSSSNEDMVFSVPDGKRSRKDLFVKSESKHCIILENRWSQGNFRWVHKAKYSPNPRIRFDDGGPQNGELCVLKEFKTGSVYEDHFFDKDILAVDKAAGIIKAFNNSMSEFSFRRGVKTVRLNRPSIWEDVDPDTNGKFKKKLCEPMLEGDYLKFNSNSGYFGSSDFMQALSHYSFQFAVENNLCVIYRVVHYKEDYVLTDPVVMSHDNSKKYGSGDLGAEGIDNFFAHHRCGKFCSKLWLKPKRPVKSNRIPLQSTTSLSLTLGSKKTDTDRMRTLNTILAKKRKTSQRKV</sequence>
<dbReference type="PROSITE" id="PS51158">
    <property type="entry name" value="ALPHA_KINASE"/>
    <property type="match status" value="1"/>
</dbReference>
<dbReference type="AlphaFoldDB" id="A0A1E7F4L2"/>
<evidence type="ECO:0000256" key="2">
    <source>
        <dbReference type="ARBA" id="ARBA00022679"/>
    </source>
</evidence>
<dbReference type="InterPro" id="IPR004166">
    <property type="entry name" value="a-kinase_dom"/>
</dbReference>